<reference evidence="2 3" key="1">
    <citation type="submission" date="2020-04" db="EMBL/GenBank/DDBJ databases">
        <title>Perkinsus olseni comparative genomics.</title>
        <authorList>
            <person name="Bogema D.R."/>
        </authorList>
    </citation>
    <scope>NUCLEOTIDE SEQUENCE [LARGE SCALE GENOMIC DNA]</scope>
    <source>
        <strain evidence="2 3">ATCC PRA-207</strain>
    </source>
</reference>
<evidence type="ECO:0000256" key="1">
    <source>
        <dbReference type="SAM" id="SignalP"/>
    </source>
</evidence>
<keyword evidence="1" id="KW-0732">Signal</keyword>
<evidence type="ECO:0000313" key="3">
    <source>
        <dbReference type="Proteomes" id="UP000553632"/>
    </source>
</evidence>
<sequence length="149" mass="17045">MSRLLTLLTVAFTSGAAPFPPSKVYFSLDDHRFPILTTKWTFTPYVRAIGGTVNIDVVYTTPTIPDENSAIYHTGEIPYAYDGDRDTMKLDTSSGNFIAFANKFGFNREPEDWEKIRYDPFDDRLTMLFGYNCYNIYKYWGPQSGASTR</sequence>
<name>A0A7J6UI92_PEROL</name>
<organism evidence="2 3">
    <name type="scientific">Perkinsus olseni</name>
    <name type="common">Perkinsus atlanticus</name>
    <dbReference type="NCBI Taxonomy" id="32597"/>
    <lineage>
        <taxon>Eukaryota</taxon>
        <taxon>Sar</taxon>
        <taxon>Alveolata</taxon>
        <taxon>Perkinsozoa</taxon>
        <taxon>Perkinsea</taxon>
        <taxon>Perkinsida</taxon>
        <taxon>Perkinsidae</taxon>
        <taxon>Perkinsus</taxon>
    </lineage>
</organism>
<proteinExistence type="predicted"/>
<dbReference type="Proteomes" id="UP000553632">
    <property type="component" value="Unassembled WGS sequence"/>
</dbReference>
<keyword evidence="3" id="KW-1185">Reference proteome</keyword>
<dbReference type="EMBL" id="JABANO010003493">
    <property type="protein sequence ID" value="KAF4756766.1"/>
    <property type="molecule type" value="Genomic_DNA"/>
</dbReference>
<accession>A0A7J6UI92</accession>
<protein>
    <submittedName>
        <fullName evidence="2">Uncharacterized protein</fullName>
    </submittedName>
</protein>
<feature type="signal peptide" evidence="1">
    <location>
        <begin position="1"/>
        <end position="16"/>
    </location>
</feature>
<comment type="caution">
    <text evidence="2">The sequence shown here is derived from an EMBL/GenBank/DDBJ whole genome shotgun (WGS) entry which is preliminary data.</text>
</comment>
<feature type="chain" id="PRO_5029905508" evidence="1">
    <location>
        <begin position="17"/>
        <end position="149"/>
    </location>
</feature>
<gene>
    <name evidence="2" type="ORF">FOZ63_000274</name>
</gene>
<dbReference type="AlphaFoldDB" id="A0A7J6UI92"/>
<evidence type="ECO:0000313" key="2">
    <source>
        <dbReference type="EMBL" id="KAF4756766.1"/>
    </source>
</evidence>